<comment type="caution">
    <text evidence="2">The sequence shown here is derived from an EMBL/GenBank/DDBJ whole genome shotgun (WGS) entry which is preliminary data.</text>
</comment>
<accession>A0A839ARH4</accession>
<keyword evidence="1" id="KW-0812">Transmembrane</keyword>
<dbReference type="Proteomes" id="UP000563906">
    <property type="component" value="Unassembled WGS sequence"/>
</dbReference>
<keyword evidence="3" id="KW-1185">Reference proteome</keyword>
<protein>
    <submittedName>
        <fullName evidence="2">Uncharacterized protein</fullName>
    </submittedName>
</protein>
<dbReference type="AlphaFoldDB" id="A0A839ARH4"/>
<gene>
    <name evidence="2" type="ORF">H3Z83_06920</name>
</gene>
<sequence>MENFLKRFHRGIYPILIILFILLLDKVFLVERSWIQTAVAIAVAYVLSPRKKIVQTQTGERKQLTWIFLKKPIFLD</sequence>
<evidence type="ECO:0000256" key="1">
    <source>
        <dbReference type="SAM" id="Phobius"/>
    </source>
</evidence>
<feature type="transmembrane region" description="Helical" evidence="1">
    <location>
        <begin position="12"/>
        <end position="29"/>
    </location>
</feature>
<evidence type="ECO:0000313" key="3">
    <source>
        <dbReference type="Proteomes" id="UP000563906"/>
    </source>
</evidence>
<proteinExistence type="predicted"/>
<keyword evidence="1" id="KW-1133">Transmembrane helix</keyword>
<keyword evidence="1" id="KW-0472">Membrane</keyword>
<reference evidence="2 3" key="1">
    <citation type="submission" date="2020-07" db="EMBL/GenBank/DDBJ databases">
        <title>Bacterium isolated from marine sediment.</title>
        <authorList>
            <person name="Shang D."/>
            <person name="Du Z.-J."/>
        </authorList>
    </citation>
    <scope>NUCLEOTIDE SEQUENCE [LARGE SCALE GENOMIC DNA]</scope>
    <source>
        <strain evidence="2 3">S7007</strain>
    </source>
</reference>
<dbReference type="RefSeq" id="WP_182124752.1">
    <property type="nucleotide sequence ID" value="NZ_JACGLS010000002.1"/>
</dbReference>
<evidence type="ECO:0000313" key="2">
    <source>
        <dbReference type="EMBL" id="MBA6156251.1"/>
    </source>
</evidence>
<name>A0A839ARH4_9FLAO</name>
<dbReference type="EMBL" id="JACGLS010000002">
    <property type="protein sequence ID" value="MBA6156251.1"/>
    <property type="molecule type" value="Genomic_DNA"/>
</dbReference>
<organism evidence="2 3">
    <name type="scientific">Tenacibaculum pelagium</name>
    <dbReference type="NCBI Taxonomy" id="2759527"/>
    <lineage>
        <taxon>Bacteria</taxon>
        <taxon>Pseudomonadati</taxon>
        <taxon>Bacteroidota</taxon>
        <taxon>Flavobacteriia</taxon>
        <taxon>Flavobacteriales</taxon>
        <taxon>Flavobacteriaceae</taxon>
        <taxon>Tenacibaculum</taxon>
    </lineage>
</organism>